<dbReference type="OrthoDB" id="326135at2759"/>
<dbReference type="AlphaFoldDB" id="A0A078B289"/>
<reference evidence="1 2" key="1">
    <citation type="submission" date="2014-06" db="EMBL/GenBank/DDBJ databases">
        <authorList>
            <person name="Swart Estienne"/>
        </authorList>
    </citation>
    <scope>NUCLEOTIDE SEQUENCE [LARGE SCALE GENOMIC DNA]</scope>
    <source>
        <strain evidence="1 2">130c</strain>
    </source>
</reference>
<organism evidence="1 2">
    <name type="scientific">Stylonychia lemnae</name>
    <name type="common">Ciliate</name>
    <dbReference type="NCBI Taxonomy" id="5949"/>
    <lineage>
        <taxon>Eukaryota</taxon>
        <taxon>Sar</taxon>
        <taxon>Alveolata</taxon>
        <taxon>Ciliophora</taxon>
        <taxon>Intramacronucleata</taxon>
        <taxon>Spirotrichea</taxon>
        <taxon>Stichotrichia</taxon>
        <taxon>Sporadotrichida</taxon>
        <taxon>Oxytrichidae</taxon>
        <taxon>Stylonychinae</taxon>
        <taxon>Stylonychia</taxon>
    </lineage>
</organism>
<dbReference type="Proteomes" id="UP000039865">
    <property type="component" value="Unassembled WGS sequence"/>
</dbReference>
<proteinExistence type="predicted"/>
<protein>
    <submittedName>
        <fullName evidence="1">Uncharacterized protein</fullName>
    </submittedName>
</protein>
<evidence type="ECO:0000313" key="1">
    <source>
        <dbReference type="EMBL" id="CDW88599.1"/>
    </source>
</evidence>
<name>A0A078B289_STYLE</name>
<dbReference type="InParanoid" id="A0A078B289"/>
<accession>A0A078B289</accession>
<gene>
    <name evidence="1" type="primary">Contig6905.g7391</name>
    <name evidence="1" type="ORF">STYLEM_17721</name>
</gene>
<dbReference type="EMBL" id="CCKQ01016733">
    <property type="protein sequence ID" value="CDW88599.1"/>
    <property type="molecule type" value="Genomic_DNA"/>
</dbReference>
<sequence length="100" mass="11776">MAILDNSLKVQNLSNFHQFTLYKRPTNIGVFPTYGAWDSKSTIKSMAQIKYGDSIVNMSIDQNQKGKDDVDRVHFRKLYFEKQYMDEMLKMKNIMKKSNK</sequence>
<keyword evidence="2" id="KW-1185">Reference proteome</keyword>
<evidence type="ECO:0000313" key="2">
    <source>
        <dbReference type="Proteomes" id="UP000039865"/>
    </source>
</evidence>